<dbReference type="InterPro" id="IPR011042">
    <property type="entry name" value="6-blade_b-propeller_TolB-like"/>
</dbReference>
<dbReference type="PANTHER" id="PTHR33546:SF1">
    <property type="entry name" value="LARGE, MULTIFUNCTIONAL SECRETED PROTEIN"/>
    <property type="match status" value="1"/>
</dbReference>
<dbReference type="Gene3D" id="1.10.760.10">
    <property type="entry name" value="Cytochrome c-like domain"/>
    <property type="match status" value="1"/>
</dbReference>
<organism evidence="9 10">
    <name type="scientific">Haloferula chungangensis</name>
    <dbReference type="NCBI Taxonomy" id="1048331"/>
    <lineage>
        <taxon>Bacteria</taxon>
        <taxon>Pseudomonadati</taxon>
        <taxon>Verrucomicrobiota</taxon>
        <taxon>Verrucomicrobiia</taxon>
        <taxon>Verrucomicrobiales</taxon>
        <taxon>Verrucomicrobiaceae</taxon>
        <taxon>Haloferula</taxon>
    </lineage>
</organism>
<keyword evidence="5" id="KW-1015">Disulfide bond</keyword>
<dbReference type="InterPro" id="IPR029010">
    <property type="entry name" value="ThuA-like"/>
</dbReference>
<evidence type="ECO:0000313" key="10">
    <source>
        <dbReference type="Proteomes" id="UP001596472"/>
    </source>
</evidence>
<dbReference type="Pfam" id="PF13385">
    <property type="entry name" value="Laminin_G_3"/>
    <property type="match status" value="1"/>
</dbReference>
<keyword evidence="3" id="KW-0732">Signal</keyword>
<dbReference type="InterPro" id="IPR011989">
    <property type="entry name" value="ARM-like"/>
</dbReference>
<feature type="region of interest" description="Disordered" evidence="7">
    <location>
        <begin position="543"/>
        <end position="588"/>
    </location>
</feature>
<dbReference type="SUPFAM" id="SSF49899">
    <property type="entry name" value="Concanavalin A-like lectins/glucanases"/>
    <property type="match status" value="1"/>
</dbReference>
<evidence type="ECO:0000256" key="6">
    <source>
        <dbReference type="PROSITE-ProRule" id="PRU00433"/>
    </source>
</evidence>
<dbReference type="Proteomes" id="UP001596472">
    <property type="component" value="Unassembled WGS sequence"/>
</dbReference>
<evidence type="ECO:0000313" key="9">
    <source>
        <dbReference type="EMBL" id="MFC7338773.1"/>
    </source>
</evidence>
<dbReference type="NCBIfam" id="TIGR02604">
    <property type="entry name" value="Piru_Ver_Nterm"/>
    <property type="match status" value="1"/>
</dbReference>
<evidence type="ECO:0000256" key="3">
    <source>
        <dbReference type="ARBA" id="ARBA00022729"/>
    </source>
</evidence>
<dbReference type="Gene3D" id="2.120.10.30">
    <property type="entry name" value="TolB, C-terminal domain"/>
    <property type="match status" value="1"/>
</dbReference>
<evidence type="ECO:0000256" key="1">
    <source>
        <dbReference type="ARBA" id="ARBA00022617"/>
    </source>
</evidence>
<dbReference type="InterPro" id="IPR013427">
    <property type="entry name" value="Haem-bd_dom_put"/>
</dbReference>
<dbReference type="Gene3D" id="2.60.120.560">
    <property type="entry name" value="Exo-inulinase, domain 1"/>
    <property type="match status" value="1"/>
</dbReference>
<accession>A0ABW2LBL4</accession>
<dbReference type="InterPro" id="IPR011030">
    <property type="entry name" value="Lipovitellin_superhlx_dom"/>
</dbReference>
<dbReference type="InterPro" id="IPR006558">
    <property type="entry name" value="LamG-like"/>
</dbReference>
<dbReference type="InterPro" id="IPR010496">
    <property type="entry name" value="AL/BT2_dom"/>
</dbReference>
<comment type="caution">
    <text evidence="9">The sequence shown here is derived from an EMBL/GenBank/DDBJ whole genome shotgun (WGS) entry which is preliminary data.</text>
</comment>
<dbReference type="Pfam" id="PF06439">
    <property type="entry name" value="3keto-disac_hyd"/>
    <property type="match status" value="1"/>
</dbReference>
<dbReference type="Gene3D" id="2.60.120.200">
    <property type="match status" value="1"/>
</dbReference>
<keyword evidence="2 6" id="KW-0479">Metal-binding</keyword>
<sequence>MKRLSFILPVLAGLFFFVEMAQGSGKHVLFLAGKDSHGWGAHLHVAGSNLLSELLPEGAPALTSQVVREWPSAELLDKADALVIYADGWHLHPANGHLEELKAFMNAGKGLVVFHWATGIGPKAGKGQQEDPSRVEWRQLVGADFEPFHSISNFFTADFERPSKHPVMNGVPPFKLHDECYFHLRECVDEHGEIERVLPVHPPAETIQKGVSAFRGNNAARAAIQEKKEQFCGWTFERPDGGRAFGFTGGHFHWNWARDEVRKMALNGIVWAAGGRVPEKGVETSRPTAARMLEDMSSENPGWTEVALQQALDLAQSGTPVEWGKFSKGALPVVAEGKGVSLFDGKTLDGWVSTEGVWRVEDGAITGGSHERKFPRNEFISTGKSYANFDLSLKIKCSGDPATGLINSGIQIRSARLPNGRLAGYQIDCGDEWFGKIYDEHRRALIYPEPIDEPKLLAGIDTFGWNDYRILAEGPRIQVWINGIQASDYTETNPLIPLDGVIAPQVHSGGKVMVQFKDVFIRELPPTPGAPTWESLGGTEAALKKVKQPRKANSRRPNPPKKEAPAKKTDTTTGAKKAGGHNDVEGDPRTAAEQAKLFHLPEGYEIELVVQESEGIGKFVSVYFDQRGRLWTQTALEYPVDGNQNAAAAEALYKTKAKDKVLVYPREALAEIPEGGLSDPTVFADGLAIPLGILPWGNGDSAYVLNGPDLFLLTDRDGDGKADEREVILTGFGVQDSHLLPHQFTRVPGDWIWMAQGLFNNSAVKQPGSDDVIDWPKCSMARMRPDGGEFEITSTGPNNIWGLAFTGEGETFIQEANDYGYPAMAFHDYAYYPGGMKGLKKSYQPSFPPAAEFRMGGTGLSGLALLENGPLRDDEADLSMLVANPIISKVQTLAIKRDGSYWDLERLGDLVTCDDPYFRPVGLTQGPDGFLYIVDWYNKIISHNEVPRNHPERDKTRGRIWRIKPASADKSVEIPDFTQLSNSELVAMLGMEPTARAHIAWQTLADRNDPEVVKTLQEDLVTGSLSGATAIQALWVLGDAAVSVGEKLLSSENRNLRRELASYPALAAELLDDPDANVRFAALTTLGRQLPAGVDEILPLMLASVKPRLVGPTEVDSRTKEIIPSKEAYDREFERFLVRFFLEGIPREVAALLNSDAARELSLEGRILAALALPPKTGAPLIAALLPDLDRAPDAEELFRLAEFPDVPDCGEALAALLAKEDSRAEVAAQLLSQKTRLDPKKIAPLLTQASRALLAGGGEAATIGLELAGAYSLNDLEPEILAFIGDSSQPQADRLTALTALRQMRSRQTDLLVSLAASSEEDSVIREGALAALAASAAPDAPAKVIGLYPDLDPGQRRLVLAALSSTKLGARALVTAFENEEIPEGDLDSSTAERLATVLEGDPALAVLMDSLDQVFGKVLKLAGKPSSFAATNLELDGPFTIESWVRLDPNIGSEDSLLGAKNVRNALDLNFHQSRLHVWVGQGVGNAVVSTKPMAPDLWTHLAITRNAQGVIRIYTDGELDAESESKVVGKFSNLNVGFSTPPRKGTSGSLAEFRVWSRERSAQEIRQYFDRSFSGSSRPNDLVFYNSGGEPSWGELGTGASVSQTTDLPPLLTLDQAEALDAKFAKYMALGRKGGNPENGKLLSALCTSCHVIDGQGGQIGPELSGAAEMGLEGVLRNILTPNAAMESGYRIYRVELKSGEIIDAFFVSEDKSAVVIRQIGLSDRRIPKSEIASTRFIRRSLMPEGLLDALNDEQVADLLAYLMKKEAP</sequence>
<dbReference type="SMART" id="SM00560">
    <property type="entry name" value="LamGL"/>
    <property type="match status" value="1"/>
</dbReference>
<keyword evidence="1 6" id="KW-0349">Heme</keyword>
<feature type="compositionally biased region" description="Basic residues" evidence="7">
    <location>
        <begin position="544"/>
        <end position="554"/>
    </location>
</feature>
<dbReference type="Gene3D" id="1.25.10.10">
    <property type="entry name" value="Leucine-rich Repeat Variant"/>
    <property type="match status" value="1"/>
</dbReference>
<dbReference type="PROSITE" id="PS51007">
    <property type="entry name" value="CYTC"/>
    <property type="match status" value="1"/>
</dbReference>
<gene>
    <name evidence="9" type="ORF">ACFQY0_16375</name>
</gene>
<dbReference type="SUPFAM" id="SSF48431">
    <property type="entry name" value="Lipovitellin-phosvitin complex, superhelical domain"/>
    <property type="match status" value="1"/>
</dbReference>
<dbReference type="InterPro" id="IPR013320">
    <property type="entry name" value="ConA-like_dom_sf"/>
</dbReference>
<feature type="compositionally biased region" description="Basic and acidic residues" evidence="7">
    <location>
        <begin position="560"/>
        <end position="570"/>
    </location>
</feature>
<evidence type="ECO:0000256" key="4">
    <source>
        <dbReference type="ARBA" id="ARBA00023004"/>
    </source>
</evidence>
<proteinExistence type="predicted"/>
<evidence type="ECO:0000259" key="8">
    <source>
        <dbReference type="PROSITE" id="PS51007"/>
    </source>
</evidence>
<dbReference type="SUPFAM" id="SSF52317">
    <property type="entry name" value="Class I glutamine amidotransferase-like"/>
    <property type="match status" value="1"/>
</dbReference>
<keyword evidence="4 6" id="KW-0408">Iron</keyword>
<dbReference type="InterPro" id="IPR013428">
    <property type="entry name" value="Membrane-bound_put_N"/>
</dbReference>
<dbReference type="InterPro" id="IPR009056">
    <property type="entry name" value="Cyt_c-like_dom"/>
</dbReference>
<dbReference type="Pfam" id="PF06283">
    <property type="entry name" value="ThuA"/>
    <property type="match status" value="1"/>
</dbReference>
<dbReference type="EMBL" id="JBHTBS010000009">
    <property type="protein sequence ID" value="MFC7338773.1"/>
    <property type="molecule type" value="Genomic_DNA"/>
</dbReference>
<dbReference type="PANTHER" id="PTHR33546">
    <property type="entry name" value="LARGE, MULTIFUNCTIONAL SECRETED PROTEIN-RELATED"/>
    <property type="match status" value="1"/>
</dbReference>
<dbReference type="InterPro" id="IPR036909">
    <property type="entry name" value="Cyt_c-like_dom_sf"/>
</dbReference>
<dbReference type="SUPFAM" id="SSF50952">
    <property type="entry name" value="Soluble quinoprotein glucose dehydrogenase"/>
    <property type="match status" value="1"/>
</dbReference>
<keyword evidence="10" id="KW-1185">Reference proteome</keyword>
<evidence type="ECO:0000256" key="7">
    <source>
        <dbReference type="SAM" id="MobiDB-lite"/>
    </source>
</evidence>
<dbReference type="RefSeq" id="WP_379714563.1">
    <property type="nucleotide sequence ID" value="NZ_JBHTBS010000009.1"/>
</dbReference>
<evidence type="ECO:0000256" key="2">
    <source>
        <dbReference type="ARBA" id="ARBA00022723"/>
    </source>
</evidence>
<dbReference type="InterPro" id="IPR055557">
    <property type="entry name" value="DUF7133"/>
</dbReference>
<name>A0ABW2LBL4_9BACT</name>
<dbReference type="Gene3D" id="3.40.50.880">
    <property type="match status" value="1"/>
</dbReference>
<dbReference type="SUPFAM" id="SSF46626">
    <property type="entry name" value="Cytochrome c"/>
    <property type="match status" value="1"/>
</dbReference>
<reference evidence="10" key="1">
    <citation type="journal article" date="2019" name="Int. J. Syst. Evol. Microbiol.">
        <title>The Global Catalogue of Microorganisms (GCM) 10K type strain sequencing project: providing services to taxonomists for standard genome sequencing and annotation.</title>
        <authorList>
            <consortium name="The Broad Institute Genomics Platform"/>
            <consortium name="The Broad Institute Genome Sequencing Center for Infectious Disease"/>
            <person name="Wu L."/>
            <person name="Ma J."/>
        </authorList>
    </citation>
    <scope>NUCLEOTIDE SEQUENCE [LARGE SCALE GENOMIC DNA]</scope>
    <source>
        <strain evidence="10">CGMCC 4.1467</strain>
    </source>
</reference>
<dbReference type="NCBIfam" id="TIGR02603">
    <property type="entry name" value="CxxCH_TIGR02603"/>
    <property type="match status" value="1"/>
</dbReference>
<protein>
    <submittedName>
        <fullName evidence="9">PVC-type heme-binding CxxCH protein</fullName>
    </submittedName>
</protein>
<feature type="domain" description="Cytochrome c" evidence="8">
    <location>
        <begin position="1639"/>
        <end position="1771"/>
    </location>
</feature>
<dbReference type="InterPro" id="IPR011041">
    <property type="entry name" value="Quinoprot_gluc/sorb_DH_b-prop"/>
</dbReference>
<dbReference type="Pfam" id="PF23500">
    <property type="entry name" value="DUF7133"/>
    <property type="match status" value="1"/>
</dbReference>
<dbReference type="InterPro" id="IPR029062">
    <property type="entry name" value="Class_I_gatase-like"/>
</dbReference>
<evidence type="ECO:0000256" key="5">
    <source>
        <dbReference type="ARBA" id="ARBA00023157"/>
    </source>
</evidence>